<evidence type="ECO:0000313" key="3">
    <source>
        <dbReference type="Proteomes" id="UP001497623"/>
    </source>
</evidence>
<keyword evidence="3" id="KW-1185">Reference proteome</keyword>
<dbReference type="EMBL" id="CAXKWB010123202">
    <property type="protein sequence ID" value="CAL4238061.1"/>
    <property type="molecule type" value="Genomic_DNA"/>
</dbReference>
<organism evidence="2 3">
    <name type="scientific">Meganyctiphanes norvegica</name>
    <name type="common">Northern krill</name>
    <name type="synonym">Thysanopoda norvegica</name>
    <dbReference type="NCBI Taxonomy" id="48144"/>
    <lineage>
        <taxon>Eukaryota</taxon>
        <taxon>Metazoa</taxon>
        <taxon>Ecdysozoa</taxon>
        <taxon>Arthropoda</taxon>
        <taxon>Crustacea</taxon>
        <taxon>Multicrustacea</taxon>
        <taxon>Malacostraca</taxon>
        <taxon>Eumalacostraca</taxon>
        <taxon>Eucarida</taxon>
        <taxon>Euphausiacea</taxon>
        <taxon>Euphausiidae</taxon>
        <taxon>Meganyctiphanes</taxon>
    </lineage>
</organism>
<dbReference type="InterPro" id="IPR041661">
    <property type="entry name" value="ZN622/Rei1/Reh1_Znf-C2H2"/>
</dbReference>
<feature type="non-terminal residue" evidence="2">
    <location>
        <position position="374"/>
    </location>
</feature>
<dbReference type="PANTHER" id="PTHR13182">
    <property type="entry name" value="ZINC FINGER PROTEIN 622"/>
    <property type="match status" value="1"/>
</dbReference>
<feature type="domain" description="ZN622/Rei1/Reh1 zinc finger C2H2-type" evidence="1">
    <location>
        <begin position="152"/>
        <end position="252"/>
    </location>
</feature>
<protein>
    <recommendedName>
        <fullName evidence="1">ZN622/Rei1/Reh1 zinc finger C2H2-type domain-containing protein</fullName>
    </recommendedName>
</protein>
<comment type="caution">
    <text evidence="2">The sequence shown here is derived from an EMBL/GenBank/DDBJ whole genome shotgun (WGS) entry which is preliminary data.</text>
</comment>
<dbReference type="AlphaFoldDB" id="A0AAV2SQV2"/>
<evidence type="ECO:0000313" key="2">
    <source>
        <dbReference type="EMBL" id="CAL4238061.1"/>
    </source>
</evidence>
<dbReference type="Pfam" id="PF12756">
    <property type="entry name" value="zf-C2H2_2"/>
    <property type="match status" value="1"/>
</dbReference>
<proteinExistence type="predicted"/>
<gene>
    <name evidence="2" type="ORF">MNOR_LOCUS40431</name>
</gene>
<dbReference type="GO" id="GO:0042273">
    <property type="term" value="P:ribosomal large subunit biogenesis"/>
    <property type="evidence" value="ECO:0007669"/>
    <property type="project" value="TreeGrafter"/>
</dbReference>
<accession>A0AAV2SQV2</accession>
<name>A0AAV2SQV2_MEGNR</name>
<dbReference type="InterPro" id="IPR040025">
    <property type="entry name" value="Znf622/Rei1/Reh1"/>
</dbReference>
<reference evidence="2 3" key="1">
    <citation type="submission" date="2024-05" db="EMBL/GenBank/DDBJ databases">
        <authorList>
            <person name="Wallberg A."/>
        </authorList>
    </citation>
    <scope>NUCLEOTIDE SEQUENCE [LARGE SCALE GENOMIC DNA]</scope>
</reference>
<dbReference type="PANTHER" id="PTHR13182:SF8">
    <property type="entry name" value="CYTOPLASMIC 60S SUBUNIT BIOGENESIS FACTOR ZNF622"/>
    <property type="match status" value="1"/>
</dbReference>
<dbReference type="GO" id="GO:0030687">
    <property type="term" value="C:preribosome, large subunit precursor"/>
    <property type="evidence" value="ECO:0007669"/>
    <property type="project" value="TreeGrafter"/>
</dbReference>
<sequence length="374" mass="42889">MLTFSTSYCTECCLTITDDVAVRGHLAPNLQLFEVSPNVPIVKHFSGEVPDHIILSPKHAKNGPKNPRLEWAGRPRMISFRFRPMYINDFAISNFSEICLHVYEVQTRVSKGIERDLKLTKKDSEIHIARPQLINRNSREFWDADALVYLGCLMCVCHAGSPQDRLRHVNIHKQSHYYYLSGDVQFIIFLDLISGIEVGCGYECLACNWKASRSYTLDSVQKHMVSKGHCFVRLEGDGLIEYADFYDYSSSYPDADEGEGNPDEEVELNQIGVSEVYQLVLPSGATIGHRSLKRYYRQSLDPNRSAVAVRSNGSMFHKIMSHYRALGYHGSTSQDAVVKHRDIKFMRRMQNKDYMKVGIKANKFQFHFRNQNPM</sequence>
<dbReference type="Proteomes" id="UP001497623">
    <property type="component" value="Unassembled WGS sequence"/>
</dbReference>
<evidence type="ECO:0000259" key="1">
    <source>
        <dbReference type="Pfam" id="PF12756"/>
    </source>
</evidence>